<dbReference type="InterPro" id="IPR002328">
    <property type="entry name" value="ADH_Zn_CS"/>
</dbReference>
<evidence type="ECO:0000256" key="4">
    <source>
        <dbReference type="ARBA" id="ARBA00023002"/>
    </source>
</evidence>
<dbReference type="SUPFAM" id="SSF50129">
    <property type="entry name" value="GroES-like"/>
    <property type="match status" value="1"/>
</dbReference>
<dbReference type="InterPro" id="IPR050129">
    <property type="entry name" value="Zn_alcohol_dh"/>
</dbReference>
<dbReference type="PANTHER" id="PTHR43401:SF2">
    <property type="entry name" value="L-THREONINE 3-DEHYDROGENASE"/>
    <property type="match status" value="1"/>
</dbReference>
<dbReference type="GO" id="GO:0016491">
    <property type="term" value="F:oxidoreductase activity"/>
    <property type="evidence" value="ECO:0007669"/>
    <property type="project" value="UniProtKB-KW"/>
</dbReference>
<comment type="similarity">
    <text evidence="5">Belongs to the zinc-containing alcohol dehydrogenase family.</text>
</comment>
<reference evidence="7 8" key="1">
    <citation type="submission" date="2017-02" db="EMBL/GenBank/DDBJ databases">
        <title>Draft genome of Saccharomonospora sp. 154.</title>
        <authorList>
            <person name="Alonso-Carmona G.S."/>
            <person name="De La Haba R."/>
            <person name="Vera-Gargallo B."/>
            <person name="Sandoval-Trujillo A.H."/>
            <person name="Ramirez-Duran N."/>
            <person name="Ventosa A."/>
        </authorList>
    </citation>
    <scope>NUCLEOTIDE SEQUENCE [LARGE SCALE GENOMIC DNA]</scope>
    <source>
        <strain evidence="7 8">LRS4.154</strain>
    </source>
</reference>
<dbReference type="SUPFAM" id="SSF51735">
    <property type="entry name" value="NAD(P)-binding Rossmann-fold domains"/>
    <property type="match status" value="1"/>
</dbReference>
<feature type="domain" description="Enoyl reductase (ER)" evidence="6">
    <location>
        <begin position="14"/>
        <end position="332"/>
    </location>
</feature>
<dbReference type="STRING" id="1962155.B1813_04720"/>
<evidence type="ECO:0000256" key="3">
    <source>
        <dbReference type="ARBA" id="ARBA00022833"/>
    </source>
</evidence>
<keyword evidence="2 5" id="KW-0479">Metal-binding</keyword>
<protein>
    <submittedName>
        <fullName evidence="7">Dehydrogenase</fullName>
    </submittedName>
</protein>
<dbReference type="GO" id="GO:0008270">
    <property type="term" value="F:zinc ion binding"/>
    <property type="evidence" value="ECO:0007669"/>
    <property type="project" value="InterPro"/>
</dbReference>
<dbReference type="Gene3D" id="3.40.50.720">
    <property type="entry name" value="NAD(P)-binding Rossmann-like Domain"/>
    <property type="match status" value="1"/>
</dbReference>
<comment type="caution">
    <text evidence="7">The sequence shown here is derived from an EMBL/GenBank/DDBJ whole genome shotgun (WGS) entry which is preliminary data.</text>
</comment>
<dbReference type="InterPro" id="IPR013154">
    <property type="entry name" value="ADH-like_N"/>
</dbReference>
<dbReference type="InterPro" id="IPR020843">
    <property type="entry name" value="ER"/>
</dbReference>
<proteinExistence type="inferred from homology"/>
<comment type="cofactor">
    <cofactor evidence="1 5">
        <name>Zn(2+)</name>
        <dbReference type="ChEBI" id="CHEBI:29105"/>
    </cofactor>
</comment>
<evidence type="ECO:0000256" key="1">
    <source>
        <dbReference type="ARBA" id="ARBA00001947"/>
    </source>
</evidence>
<dbReference type="RefSeq" id="WP_244231201.1">
    <property type="nucleotide sequence ID" value="NZ_MWIH01000003.1"/>
</dbReference>
<evidence type="ECO:0000313" key="8">
    <source>
        <dbReference type="Proteomes" id="UP000192591"/>
    </source>
</evidence>
<evidence type="ECO:0000259" key="6">
    <source>
        <dbReference type="SMART" id="SM00829"/>
    </source>
</evidence>
<dbReference type="InterPro" id="IPR036291">
    <property type="entry name" value="NAD(P)-bd_dom_sf"/>
</dbReference>
<sequence length="338" mass="34789">MSAMSPAVRIDEPGRLTVFSAARTAPESGEALVRVAYSGICGSDVELFAGTRPAAFARYPVVPGHEWAGTVEAVGVGVPVSLVGSPVVGEGFRSCQVCPACRGGEPTVCHGPYDETGFTRDGAWAEWLRVPARLLHVLPEGADLRAAAGLEPAACVAEACLRAGVLPGERVAVVGGGTLGLLATQLLRAHGPAELVVVHPATARTGLAVACGASALVTPDDAEALTRHFDVVVEAAGAAGTAASAVRLVRRGGRVVLTGIPGEDDHLTTRELVTGQIAVYPVFGAPPRAWVHAVRAFTAGTLDPALIVTHEFALAEAREALRLVARRDPAVVKVLLRA</sequence>
<evidence type="ECO:0000256" key="5">
    <source>
        <dbReference type="RuleBase" id="RU361277"/>
    </source>
</evidence>
<dbReference type="Gene3D" id="3.90.180.10">
    <property type="entry name" value="Medium-chain alcohol dehydrogenases, catalytic domain"/>
    <property type="match status" value="1"/>
</dbReference>
<evidence type="ECO:0000313" key="7">
    <source>
        <dbReference type="EMBL" id="OQO93832.1"/>
    </source>
</evidence>
<evidence type="ECO:0000256" key="2">
    <source>
        <dbReference type="ARBA" id="ARBA00022723"/>
    </source>
</evidence>
<dbReference type="PANTHER" id="PTHR43401">
    <property type="entry name" value="L-THREONINE 3-DEHYDROGENASE"/>
    <property type="match status" value="1"/>
</dbReference>
<keyword evidence="8" id="KW-1185">Reference proteome</keyword>
<dbReference type="Pfam" id="PF00107">
    <property type="entry name" value="ADH_zinc_N"/>
    <property type="match status" value="1"/>
</dbReference>
<gene>
    <name evidence="7" type="ORF">B1813_04720</name>
</gene>
<keyword evidence="4" id="KW-0560">Oxidoreductase</keyword>
<organism evidence="7 8">
    <name type="scientific">Saccharomonospora piscinae</name>
    <dbReference type="NCBI Taxonomy" id="687388"/>
    <lineage>
        <taxon>Bacteria</taxon>
        <taxon>Bacillati</taxon>
        <taxon>Actinomycetota</taxon>
        <taxon>Actinomycetes</taxon>
        <taxon>Pseudonocardiales</taxon>
        <taxon>Pseudonocardiaceae</taxon>
        <taxon>Saccharomonospora</taxon>
    </lineage>
</organism>
<name>A0A1V9A9N0_SACPI</name>
<dbReference type="InterPro" id="IPR013149">
    <property type="entry name" value="ADH-like_C"/>
</dbReference>
<keyword evidence="3 5" id="KW-0862">Zinc</keyword>
<dbReference type="SMART" id="SM00829">
    <property type="entry name" value="PKS_ER"/>
    <property type="match status" value="1"/>
</dbReference>
<dbReference type="EMBL" id="MWIH01000003">
    <property type="protein sequence ID" value="OQO93832.1"/>
    <property type="molecule type" value="Genomic_DNA"/>
</dbReference>
<dbReference type="Pfam" id="PF08240">
    <property type="entry name" value="ADH_N"/>
    <property type="match status" value="1"/>
</dbReference>
<dbReference type="AlphaFoldDB" id="A0A1V9A9N0"/>
<dbReference type="Proteomes" id="UP000192591">
    <property type="component" value="Unassembled WGS sequence"/>
</dbReference>
<accession>A0A1V9A9N0</accession>
<dbReference type="InterPro" id="IPR011032">
    <property type="entry name" value="GroES-like_sf"/>
</dbReference>
<dbReference type="PROSITE" id="PS00059">
    <property type="entry name" value="ADH_ZINC"/>
    <property type="match status" value="1"/>
</dbReference>